<name>A0AAV9VJL2_9PEZI</name>
<evidence type="ECO:0000313" key="2">
    <source>
        <dbReference type="EMBL" id="KAK6361662.1"/>
    </source>
</evidence>
<evidence type="ECO:0000313" key="3">
    <source>
        <dbReference type="Proteomes" id="UP001373714"/>
    </source>
</evidence>
<feature type="region of interest" description="Disordered" evidence="1">
    <location>
        <begin position="635"/>
        <end position="670"/>
    </location>
</feature>
<dbReference type="Proteomes" id="UP001373714">
    <property type="component" value="Unassembled WGS sequence"/>
</dbReference>
<feature type="compositionally biased region" description="Polar residues" evidence="1">
    <location>
        <begin position="644"/>
        <end position="656"/>
    </location>
</feature>
<organism evidence="2 3">
    <name type="scientific">Orbilia blumenaviensis</name>
    <dbReference type="NCBI Taxonomy" id="1796055"/>
    <lineage>
        <taxon>Eukaryota</taxon>
        <taxon>Fungi</taxon>
        <taxon>Dikarya</taxon>
        <taxon>Ascomycota</taxon>
        <taxon>Pezizomycotina</taxon>
        <taxon>Orbiliomycetes</taxon>
        <taxon>Orbiliales</taxon>
        <taxon>Orbiliaceae</taxon>
        <taxon>Orbilia</taxon>
    </lineage>
</organism>
<feature type="region of interest" description="Disordered" evidence="1">
    <location>
        <begin position="273"/>
        <end position="294"/>
    </location>
</feature>
<proteinExistence type="predicted"/>
<dbReference type="PANTHER" id="PTHR42048:SF1">
    <property type="entry name" value="ARS-BINDING PROTEIN 2"/>
    <property type="match status" value="1"/>
</dbReference>
<keyword evidence="3" id="KW-1185">Reference proteome</keyword>
<dbReference type="AlphaFoldDB" id="A0AAV9VJL2"/>
<sequence length="786" mass="88882">MSSREAQPGDDGGFHMHRHRFDSTLSFPSVSIRDLDNPEPNIRHFLGPPVSSIRRLSFPNDDEDEGEEEDNETRRQLVTEITREATGLVDDVQMQNDTTAATHIPIEVAVTRRWPTRDITDESIHDSYVDFVLCCNPAVPDNCDTAELRKSFRAPPKSDGVTFSVFKLFQLIKRFEEGDIKTWIQLVTELGVERKQDQSTQKVQQYAVRLKRWMHAMHVDAFFEYCLGRPHEYYTDIPPSLPTLDDEVRDGVPLEEDLALRALIPEYRPKRGRRKVERNSIDSSYTSLSEKRQKQPLLPATLQLPNILSPEEPSLLNYEESHVSSSLQKEDRARDLDPLHPDARLWPDLRVHSSQPLFHSIFSNPFDTLHPVVPSGQSLRWHTPPKPFDLSHRPGGLHERIRSVPVQQFPTIKRARRHHRLTVSSAWPSSGTSRGGKSRGRPTGNRGAAETLYSTFPASPASLEVQLSDQGINVPLGPELSSAPTAIDEHLQFASKAHQTILPPIIHPLEDPAYDHNVEIPPLLEREISFDPYSVLGRGEMIKEQLANHLLTAPQDDMTVDLARSLAHSLVDGVMQESNDRVIGTTLRPLSMLLGLDALDMHDLIITKDPPISEVERLEKEISLFERYRAADPEEQSLHDLINTDDSPSSPRTIAATNDEENREAAGANADQKYHLSWKLKLGSVVASVSTSVTPAIQQQQTAEEEQRLRDEFEVDMLLSDMETGNPSPGSFPGSTSDLLLNDDIEPPLDDSIDWKSRYFETREKLKKVEEELERLKHDLIARVMS</sequence>
<protein>
    <submittedName>
        <fullName evidence="2">Uncharacterized protein</fullName>
    </submittedName>
</protein>
<comment type="caution">
    <text evidence="2">The sequence shown here is derived from an EMBL/GenBank/DDBJ whole genome shotgun (WGS) entry which is preliminary data.</text>
</comment>
<reference evidence="2 3" key="1">
    <citation type="submission" date="2019-10" db="EMBL/GenBank/DDBJ databases">
        <authorList>
            <person name="Palmer J.M."/>
        </authorList>
    </citation>
    <scope>NUCLEOTIDE SEQUENCE [LARGE SCALE GENOMIC DNA]</scope>
    <source>
        <strain evidence="2 3">TWF730</strain>
    </source>
</reference>
<gene>
    <name evidence="2" type="ORF">TWF730_005379</name>
</gene>
<accession>A0AAV9VJL2</accession>
<evidence type="ECO:0000256" key="1">
    <source>
        <dbReference type="SAM" id="MobiDB-lite"/>
    </source>
</evidence>
<dbReference type="Pfam" id="PF09441">
    <property type="entry name" value="Abp2"/>
    <property type="match status" value="1"/>
</dbReference>
<feature type="region of interest" description="Disordered" evidence="1">
    <location>
        <begin position="420"/>
        <end position="449"/>
    </location>
</feature>
<dbReference type="PANTHER" id="PTHR42048">
    <property type="entry name" value="ARS-BINDING PROTEIN 2"/>
    <property type="match status" value="1"/>
</dbReference>
<dbReference type="GO" id="GO:0003688">
    <property type="term" value="F:DNA replication origin binding"/>
    <property type="evidence" value="ECO:0007669"/>
    <property type="project" value="TreeGrafter"/>
</dbReference>
<dbReference type="EMBL" id="JAVHNS010000002">
    <property type="protein sequence ID" value="KAK6361662.1"/>
    <property type="molecule type" value="Genomic_DNA"/>
</dbReference>
<feature type="region of interest" description="Disordered" evidence="1">
    <location>
        <begin position="39"/>
        <end position="75"/>
    </location>
</feature>
<dbReference type="InterPro" id="IPR018562">
    <property type="entry name" value="ARS-binding_2"/>
</dbReference>
<feature type="compositionally biased region" description="Acidic residues" evidence="1">
    <location>
        <begin position="60"/>
        <end position="71"/>
    </location>
</feature>